<evidence type="ECO:0000313" key="4">
    <source>
        <dbReference type="Proteomes" id="UP001154259"/>
    </source>
</evidence>
<sequence length="120" mass="13480">MDYIAIYHNASFPQSSVISKASQKQLSCQQFLGILADLKVANDLLATGHYQKAIHLFDKNITIVGQHYLSPTTNISDDTGTKLILGQIEQKKGRLKRAAYLKRNVLESRVSVFQENNQCQ</sequence>
<organism evidence="1 3">
    <name type="scientific">Commensalibacter communis</name>
    <dbReference type="NCBI Taxonomy" id="2972786"/>
    <lineage>
        <taxon>Bacteria</taxon>
        <taxon>Pseudomonadati</taxon>
        <taxon>Pseudomonadota</taxon>
        <taxon>Alphaproteobacteria</taxon>
        <taxon>Acetobacterales</taxon>
        <taxon>Acetobacteraceae</taxon>
    </lineage>
</organism>
<reference evidence="1" key="1">
    <citation type="submission" date="2022-10" db="EMBL/GenBank/DDBJ databases">
        <authorList>
            <person name="Botero Cardona J."/>
        </authorList>
    </citation>
    <scope>NUCLEOTIDE SEQUENCE</scope>
    <source>
        <strain evidence="1">LMG 31819</strain>
        <strain evidence="2">R-53529</strain>
    </source>
</reference>
<evidence type="ECO:0000313" key="3">
    <source>
        <dbReference type="Proteomes" id="UP001154255"/>
    </source>
</evidence>
<evidence type="ECO:0000313" key="2">
    <source>
        <dbReference type="EMBL" id="CAI3953709.1"/>
    </source>
</evidence>
<keyword evidence="4" id="KW-1185">Reference proteome</keyword>
<dbReference type="Proteomes" id="UP001154259">
    <property type="component" value="Unassembled WGS sequence"/>
</dbReference>
<dbReference type="EMBL" id="CAMXCS010000006">
    <property type="protein sequence ID" value="CAI3953709.1"/>
    <property type="molecule type" value="Genomic_DNA"/>
</dbReference>
<gene>
    <name evidence="2" type="ORF">R53529_LOCUS1861</name>
    <name evidence="1" type="ORF">R53530_LOCUS1743</name>
</gene>
<proteinExistence type="predicted"/>
<dbReference type="AlphaFoldDB" id="A0A9W4X7B4"/>
<protein>
    <submittedName>
        <fullName evidence="1">Uncharacterized protein</fullName>
    </submittedName>
</protein>
<dbReference type="EMBL" id="CAMXCM010000005">
    <property type="protein sequence ID" value="CAI3949641.1"/>
    <property type="molecule type" value="Genomic_DNA"/>
</dbReference>
<dbReference type="Proteomes" id="UP001154255">
    <property type="component" value="Unassembled WGS sequence"/>
</dbReference>
<accession>A0A9W4X7B4</accession>
<name>A0A9W4X7B4_9PROT</name>
<comment type="caution">
    <text evidence="1">The sequence shown here is derived from an EMBL/GenBank/DDBJ whole genome shotgun (WGS) entry which is preliminary data.</text>
</comment>
<evidence type="ECO:0000313" key="1">
    <source>
        <dbReference type="EMBL" id="CAI3949641.1"/>
    </source>
</evidence>
<dbReference type="RefSeq" id="WP_271790288.1">
    <property type="nucleotide sequence ID" value="NZ_CAMXCJ010000006.1"/>
</dbReference>